<evidence type="ECO:0000313" key="1">
    <source>
        <dbReference type="EMBL" id="ACR35349.1"/>
    </source>
</evidence>
<reference evidence="1" key="1">
    <citation type="journal article" date="2009" name="PLoS Genet.">
        <title>Sequencing, mapping, and analysis of 27,455 maize full-length cDNAs.</title>
        <authorList>
            <person name="Soderlund C."/>
            <person name="Descour A."/>
            <person name="Kudrna D."/>
            <person name="Bomhoff M."/>
            <person name="Boyd L."/>
            <person name="Currie J."/>
            <person name="Angelova A."/>
            <person name="Collura K."/>
            <person name="Wissotski M."/>
            <person name="Ashley E."/>
            <person name="Morrow D."/>
            <person name="Fernandes J."/>
            <person name="Walbot V."/>
            <person name="Yu Y."/>
        </authorList>
    </citation>
    <scope>NUCLEOTIDE SEQUENCE</scope>
    <source>
        <strain evidence="1">B73</strain>
    </source>
</reference>
<name>C4J2E9_MAIZE</name>
<sequence>MAPPWARAGRLPAMRRRTPMCRRCKPRWPPPCNRWMRRCRPGCRAAISTA</sequence>
<dbReference type="AlphaFoldDB" id="C4J2E9"/>
<organism evidence="1">
    <name type="scientific">Zea mays</name>
    <name type="common">Maize</name>
    <dbReference type="NCBI Taxonomy" id="4577"/>
    <lineage>
        <taxon>Eukaryota</taxon>
        <taxon>Viridiplantae</taxon>
        <taxon>Streptophyta</taxon>
        <taxon>Embryophyta</taxon>
        <taxon>Tracheophyta</taxon>
        <taxon>Spermatophyta</taxon>
        <taxon>Magnoliopsida</taxon>
        <taxon>Liliopsida</taxon>
        <taxon>Poales</taxon>
        <taxon>Poaceae</taxon>
        <taxon>PACMAD clade</taxon>
        <taxon>Panicoideae</taxon>
        <taxon>Andropogonodae</taxon>
        <taxon>Andropogoneae</taxon>
        <taxon>Tripsacinae</taxon>
        <taxon>Zea</taxon>
    </lineage>
</organism>
<dbReference type="EMBL" id="BT084996">
    <property type="protein sequence ID" value="ACR35349.1"/>
    <property type="molecule type" value="mRNA"/>
</dbReference>
<protein>
    <submittedName>
        <fullName evidence="1">Uncharacterized protein</fullName>
    </submittedName>
</protein>
<proteinExistence type="evidence at transcript level"/>
<accession>C4J2E9</accession>
<reference evidence="1" key="2">
    <citation type="submission" date="2012-06" db="EMBL/GenBank/DDBJ databases">
        <authorList>
            <person name="Yu Y."/>
            <person name="Currie J."/>
            <person name="Lomeli R."/>
            <person name="Angelova A."/>
            <person name="Collura K."/>
            <person name="Wissotski M."/>
            <person name="Campos D."/>
            <person name="Kudrna D."/>
            <person name="Golser W."/>
            <person name="Ashely E."/>
            <person name="Descour A."/>
            <person name="Fernandes J."/>
            <person name="Soderlund C."/>
            <person name="Walbot V."/>
        </authorList>
    </citation>
    <scope>NUCLEOTIDE SEQUENCE</scope>
    <source>
        <strain evidence="1">B73</strain>
    </source>
</reference>